<evidence type="ECO:0000313" key="4">
    <source>
        <dbReference type="EMBL" id="CAI4217458.1"/>
    </source>
</evidence>
<evidence type="ECO:0000259" key="3">
    <source>
        <dbReference type="Pfam" id="PF02441"/>
    </source>
</evidence>
<accession>A0A9P1H7I9</accession>
<evidence type="ECO:0000313" key="5">
    <source>
        <dbReference type="Proteomes" id="UP000838763"/>
    </source>
</evidence>
<name>A0A9P1H7I9_9PEZI</name>
<dbReference type="GO" id="GO:0010181">
    <property type="term" value="F:FMN binding"/>
    <property type="evidence" value="ECO:0007669"/>
    <property type="project" value="TreeGrafter"/>
</dbReference>
<dbReference type="AlphaFoldDB" id="A0A9P1H7I9"/>
<feature type="compositionally biased region" description="Basic and acidic residues" evidence="2">
    <location>
        <begin position="1"/>
        <end position="12"/>
    </location>
</feature>
<dbReference type="InterPro" id="IPR036551">
    <property type="entry name" value="Flavin_trans-like"/>
</dbReference>
<feature type="compositionally biased region" description="Acidic residues" evidence="2">
    <location>
        <begin position="14"/>
        <end position="29"/>
    </location>
</feature>
<protein>
    <recommendedName>
        <fullName evidence="3">Flavoprotein domain-containing protein</fullName>
    </recommendedName>
</protein>
<comment type="similarity">
    <text evidence="1">Belongs to the HFCD (homooligomeric flavin containing Cys decarboxylase) superfamily.</text>
</comment>
<dbReference type="Pfam" id="PF02441">
    <property type="entry name" value="Flavoprotein"/>
    <property type="match status" value="1"/>
</dbReference>
<dbReference type="Gene3D" id="3.40.50.1950">
    <property type="entry name" value="Flavin prenyltransferase-like"/>
    <property type="match status" value="1"/>
</dbReference>
<dbReference type="Proteomes" id="UP000838763">
    <property type="component" value="Unassembled WGS sequence"/>
</dbReference>
<reference evidence="4" key="1">
    <citation type="submission" date="2022-11" db="EMBL/GenBank/DDBJ databases">
        <authorList>
            <person name="Scott C."/>
            <person name="Bruce N."/>
        </authorList>
    </citation>
    <scope>NUCLEOTIDE SEQUENCE</scope>
</reference>
<proteinExistence type="inferred from homology"/>
<dbReference type="PANTHER" id="PTHR14359:SF21">
    <property type="entry name" value="FLAVOPROTEIN DOMAIN-CONTAINING PROTEIN"/>
    <property type="match status" value="1"/>
</dbReference>
<dbReference type="PANTHER" id="PTHR14359">
    <property type="entry name" value="HOMO-OLIGOMERIC FLAVIN CONTAINING CYS DECARBOXYLASE FAMILY"/>
    <property type="match status" value="1"/>
</dbReference>
<dbReference type="OrthoDB" id="70387at2759"/>
<feature type="region of interest" description="Disordered" evidence="2">
    <location>
        <begin position="286"/>
        <end position="307"/>
    </location>
</feature>
<gene>
    <name evidence="4" type="ORF">PPNO1_LOCUS7068</name>
</gene>
<dbReference type="GO" id="GO:0004633">
    <property type="term" value="F:phosphopantothenoylcysteine decarboxylase activity"/>
    <property type="evidence" value="ECO:0007669"/>
    <property type="project" value="TreeGrafter"/>
</dbReference>
<comment type="caution">
    <text evidence="4">The sequence shown here is derived from an EMBL/GenBank/DDBJ whole genome shotgun (WGS) entry which is preliminary data.</text>
</comment>
<dbReference type="SUPFAM" id="SSF52507">
    <property type="entry name" value="Homo-oligomeric flavin-containing Cys decarboxylases, HFCD"/>
    <property type="match status" value="1"/>
</dbReference>
<dbReference type="GO" id="GO:0015937">
    <property type="term" value="P:coenzyme A biosynthetic process"/>
    <property type="evidence" value="ECO:0007669"/>
    <property type="project" value="TreeGrafter"/>
</dbReference>
<organism evidence="4 5">
    <name type="scientific">Parascedosporium putredinis</name>
    <dbReference type="NCBI Taxonomy" id="1442378"/>
    <lineage>
        <taxon>Eukaryota</taxon>
        <taxon>Fungi</taxon>
        <taxon>Dikarya</taxon>
        <taxon>Ascomycota</taxon>
        <taxon>Pezizomycotina</taxon>
        <taxon>Sordariomycetes</taxon>
        <taxon>Hypocreomycetidae</taxon>
        <taxon>Microascales</taxon>
        <taxon>Microascaceae</taxon>
        <taxon>Parascedosporium</taxon>
    </lineage>
</organism>
<evidence type="ECO:0000256" key="1">
    <source>
        <dbReference type="ARBA" id="ARBA00038350"/>
    </source>
</evidence>
<evidence type="ECO:0000256" key="2">
    <source>
        <dbReference type="SAM" id="MobiDB-lite"/>
    </source>
</evidence>
<sequence>MGQKCALDKQCADSDADDDASEEDDDSNGDLENPSMLSSGWLGMRLKENKANGVPRATKVKRNISGTFWQEAAGLPKPLLAECNQAKETVKGEKRDTIGFHRGAYGPSTAQPPLFAHPRPSTGPLNVLIAATGSRETSWAEAIIVRLSKNPHIRMRAVLDDVTTRISQTVPVMPNHGSPNLAGSQTNDYQILEHPVNHFQPNDRYAAELIEWTNLLVLAPLSADGIAKMLAGITDNTVILEVLRGWDVSKKILLVPGMSKHSWDNPMTKKHLTKVQRKWNCIRVMPPSSGTSRAPPDAASTGKASMM</sequence>
<keyword evidence="5" id="KW-1185">Reference proteome</keyword>
<dbReference type="InterPro" id="IPR003382">
    <property type="entry name" value="Flavoprotein"/>
</dbReference>
<feature type="region of interest" description="Disordered" evidence="2">
    <location>
        <begin position="1"/>
        <end position="41"/>
    </location>
</feature>
<dbReference type="EMBL" id="CALLCH030000016">
    <property type="protein sequence ID" value="CAI4217458.1"/>
    <property type="molecule type" value="Genomic_DNA"/>
</dbReference>
<dbReference type="GO" id="GO:0071513">
    <property type="term" value="C:phosphopantothenoylcysteine decarboxylase complex"/>
    <property type="evidence" value="ECO:0007669"/>
    <property type="project" value="TreeGrafter"/>
</dbReference>
<feature type="domain" description="Flavoprotein" evidence="3">
    <location>
        <begin position="126"/>
        <end position="275"/>
    </location>
</feature>